<protein>
    <submittedName>
        <fullName evidence="2">Permuted papain-like amidase YaeF/Yiix C92 family enzyme</fullName>
    </submittedName>
</protein>
<accession>A0A495WKU0</accession>
<reference evidence="2 3" key="1">
    <citation type="submission" date="2018-10" db="EMBL/GenBank/DDBJ databases">
        <title>Genomic Encyclopedia of Type Strains, Phase IV (KMG-IV): sequencing the most valuable type-strain genomes for metagenomic binning, comparative biology and taxonomic classification.</title>
        <authorList>
            <person name="Goeker M."/>
        </authorList>
    </citation>
    <scope>NUCLEOTIDE SEQUENCE [LARGE SCALE GENOMIC DNA]</scope>
    <source>
        <strain evidence="2 3">DSM 23841</strain>
    </source>
</reference>
<organism evidence="2 3">
    <name type="scientific">Azonexus fungiphilus</name>
    <dbReference type="NCBI Taxonomy" id="146940"/>
    <lineage>
        <taxon>Bacteria</taxon>
        <taxon>Pseudomonadati</taxon>
        <taxon>Pseudomonadota</taxon>
        <taxon>Betaproteobacteria</taxon>
        <taxon>Rhodocyclales</taxon>
        <taxon>Azonexaceae</taxon>
        <taxon>Azonexus</taxon>
    </lineage>
</organism>
<proteinExistence type="predicted"/>
<dbReference type="Proteomes" id="UP000270626">
    <property type="component" value="Unassembled WGS sequence"/>
</dbReference>
<keyword evidence="1" id="KW-0732">Signal</keyword>
<feature type="chain" id="PRO_5019755363" evidence="1">
    <location>
        <begin position="25"/>
        <end position="507"/>
    </location>
</feature>
<dbReference type="Pfam" id="PF05708">
    <property type="entry name" value="Peptidase_C92"/>
    <property type="match status" value="1"/>
</dbReference>
<sequence length="507" mass="55100">MKSVSLAGAALLFCGALAGVPAQAEEGLGVGLTPLAQCGAPLALDAPFEMASRIVEFQALTEEVLSLRASAIDYLDLLKARDARGEPLSGGDLRRLNEGAATLLDQRRRLLAVATERECWLDQPIPDDPARARVQAAGVAISLAAALMLYDNYLSAVGLYRANPFLRQHLNSRDSGFAIPRGALNRIALSFNSAVNRARTRRAVDWYEAHAGMLAGSADDGERYLSALIEQSPSYQMVRQVKPLGYVGNMLGFFSAFSVDTLNRLQKEGVNLSSLLFGNAAGLVETRRGKLDGQAPVLAKLAGTVQAGDVLLEKTPFRLTDTFIPGHYGHVAVWVGSEAELRQLGIWEHPVVRPHQAKIRAGRGVVEALRAGVKMNTLAHFLNIDDLAVLRPRRIDSGARAEAVLQTLRQVGKAYDFNFDVESTDRIVCSELVYHAYGDVRWPTRRQFGRVTISPDNVAAEATGDGSFAVELLYHDGKEQVAERGEFLRSLLKSEVVRMARGETGAR</sequence>
<dbReference type="InterPro" id="IPR038765">
    <property type="entry name" value="Papain-like_cys_pep_sf"/>
</dbReference>
<dbReference type="RefSeq" id="WP_121456871.1">
    <property type="nucleotide sequence ID" value="NZ_RBXP01000004.1"/>
</dbReference>
<dbReference type="InterPro" id="IPR024453">
    <property type="entry name" value="Peptidase_C92"/>
</dbReference>
<dbReference type="AlphaFoldDB" id="A0A495WKU0"/>
<dbReference type="Gene3D" id="3.90.1720.10">
    <property type="entry name" value="endopeptidase domain like (from Nostoc punctiforme)"/>
    <property type="match status" value="1"/>
</dbReference>
<gene>
    <name evidence="2" type="ORF">DFR40_0458</name>
</gene>
<name>A0A495WKU0_9RHOO</name>
<dbReference type="OrthoDB" id="195541at2"/>
<evidence type="ECO:0000313" key="3">
    <source>
        <dbReference type="Proteomes" id="UP000270626"/>
    </source>
</evidence>
<feature type="signal peptide" evidence="1">
    <location>
        <begin position="1"/>
        <end position="24"/>
    </location>
</feature>
<dbReference type="EMBL" id="RBXP01000004">
    <property type="protein sequence ID" value="RKT62401.1"/>
    <property type="molecule type" value="Genomic_DNA"/>
</dbReference>
<dbReference type="SUPFAM" id="SSF54001">
    <property type="entry name" value="Cysteine proteinases"/>
    <property type="match status" value="1"/>
</dbReference>
<comment type="caution">
    <text evidence="2">The sequence shown here is derived from an EMBL/GenBank/DDBJ whole genome shotgun (WGS) entry which is preliminary data.</text>
</comment>
<evidence type="ECO:0000256" key="1">
    <source>
        <dbReference type="SAM" id="SignalP"/>
    </source>
</evidence>
<evidence type="ECO:0000313" key="2">
    <source>
        <dbReference type="EMBL" id="RKT62401.1"/>
    </source>
</evidence>
<keyword evidence="3" id="KW-1185">Reference proteome</keyword>